<comment type="catalytic activity">
    <reaction evidence="8">
        <text>fluoride(in) = fluoride(out)</text>
        <dbReference type="Rhea" id="RHEA:76159"/>
        <dbReference type="ChEBI" id="CHEBI:17051"/>
    </reaction>
    <physiologicalReaction direction="left-to-right" evidence="8">
        <dbReference type="Rhea" id="RHEA:76160"/>
    </physiologicalReaction>
</comment>
<feature type="transmembrane region" description="Helical" evidence="10">
    <location>
        <begin position="261"/>
        <end position="286"/>
    </location>
</feature>
<feature type="compositionally biased region" description="Polar residues" evidence="9">
    <location>
        <begin position="67"/>
        <end position="76"/>
    </location>
</feature>
<keyword evidence="3" id="KW-1003">Cell membrane</keyword>
<organism evidence="11 12">
    <name type="scientific">Fusarium albosuccineum</name>
    <dbReference type="NCBI Taxonomy" id="1237068"/>
    <lineage>
        <taxon>Eukaryota</taxon>
        <taxon>Fungi</taxon>
        <taxon>Dikarya</taxon>
        <taxon>Ascomycota</taxon>
        <taxon>Pezizomycotina</taxon>
        <taxon>Sordariomycetes</taxon>
        <taxon>Hypocreomycetidae</taxon>
        <taxon>Hypocreales</taxon>
        <taxon>Nectriaceae</taxon>
        <taxon>Fusarium</taxon>
        <taxon>Fusarium decemcellulare species complex</taxon>
    </lineage>
</organism>
<keyword evidence="4 10" id="KW-0812">Transmembrane</keyword>
<sequence length="491" mass="53717">MGDTNGLPRTSSDNSTISEMDLEQDGSLTNLDEVALGGVLQNPWDSHHSHGNSHTLPSRPSKYHPNSVRSPQSGNADEQDGGESYGLAELSPIGPIENPNHGSIYRHTSLERIRTRCREQRLEEEQGRQLESAQVYRRSSTEIRNQKALSFSSRLYTHSYLVFFSIVGTLAREGLAALTVYPGAPVLFPTIWVNFAGSLILGFLAEDRMLFLYEWGEPIYDRRIKAARQKESGGESGETTSDEDVDLAAAKKSHLATKKTLPLYIGLSVGLCGSFTTFSTFILDSFLALANNLETEYALTVDRNKGYSFCALVAVVLVTVHLSLGGLFLGAHLAIWAEPITPSLPYTFMRKVVDRLAVVLGLGSWIGARLLSIFPPHDVWRGQVLFSLCFAPLGVLTRFYLATHLNDRLPSFPLGTFAANVLGTAILAIVWDLSHVSVAGVVGCQLLKGVHDGYCAVVTTVSTLVLELSSLERKHAYIYGALFDKALSLVI</sequence>
<comment type="caution">
    <text evidence="11">The sequence shown here is derived from an EMBL/GenBank/DDBJ whole genome shotgun (WGS) entry which is preliminary data.</text>
</comment>
<evidence type="ECO:0000256" key="3">
    <source>
        <dbReference type="ARBA" id="ARBA00022475"/>
    </source>
</evidence>
<comment type="similarity">
    <text evidence="7">Belongs to the fluoride channel Fluc/FEX (TC 1.A.43) family.</text>
</comment>
<evidence type="ECO:0000313" key="12">
    <source>
        <dbReference type="Proteomes" id="UP000554235"/>
    </source>
</evidence>
<evidence type="ECO:0000256" key="5">
    <source>
        <dbReference type="ARBA" id="ARBA00022989"/>
    </source>
</evidence>
<accession>A0A8H4L6X3</accession>
<protein>
    <submittedName>
        <fullName evidence="11">Chromosome condensation</fullName>
    </submittedName>
</protein>
<evidence type="ECO:0000256" key="6">
    <source>
        <dbReference type="ARBA" id="ARBA00023136"/>
    </source>
</evidence>
<feature type="transmembrane region" description="Helical" evidence="10">
    <location>
        <begin position="306"/>
        <end position="335"/>
    </location>
</feature>
<name>A0A8H4L6X3_9HYPO</name>
<keyword evidence="12" id="KW-1185">Reference proteome</keyword>
<evidence type="ECO:0000256" key="1">
    <source>
        <dbReference type="ARBA" id="ARBA00002598"/>
    </source>
</evidence>
<gene>
    <name evidence="11" type="ORF">FALBO_10934</name>
</gene>
<reference evidence="11 12" key="1">
    <citation type="submission" date="2020-01" db="EMBL/GenBank/DDBJ databases">
        <title>Identification and distribution of gene clusters putatively required for synthesis of sphingolipid metabolism inhibitors in phylogenetically diverse species of the filamentous fungus Fusarium.</title>
        <authorList>
            <person name="Kim H.-S."/>
            <person name="Busman M."/>
            <person name="Brown D.W."/>
            <person name="Divon H."/>
            <person name="Uhlig S."/>
            <person name="Proctor R.H."/>
        </authorList>
    </citation>
    <scope>NUCLEOTIDE SEQUENCE [LARGE SCALE GENOMIC DNA]</scope>
    <source>
        <strain evidence="11 12">NRRL 20459</strain>
    </source>
</reference>
<dbReference type="Proteomes" id="UP000554235">
    <property type="component" value="Unassembled WGS sequence"/>
</dbReference>
<feature type="compositionally biased region" description="Polar residues" evidence="9">
    <location>
        <begin position="7"/>
        <end position="18"/>
    </location>
</feature>
<dbReference type="OrthoDB" id="409792at2759"/>
<keyword evidence="5 10" id="KW-1133">Transmembrane helix</keyword>
<feature type="transmembrane region" description="Helical" evidence="10">
    <location>
        <begin position="186"/>
        <end position="205"/>
    </location>
</feature>
<dbReference type="AlphaFoldDB" id="A0A8H4L6X3"/>
<dbReference type="EMBL" id="JAADYS010001564">
    <property type="protein sequence ID" value="KAF4462264.1"/>
    <property type="molecule type" value="Genomic_DNA"/>
</dbReference>
<dbReference type="PANTHER" id="PTHR28259:SF1">
    <property type="entry name" value="FLUORIDE EXPORT PROTEIN 1-RELATED"/>
    <property type="match status" value="1"/>
</dbReference>
<feature type="transmembrane region" description="Helical" evidence="10">
    <location>
        <begin position="356"/>
        <end position="374"/>
    </location>
</feature>
<comment type="subcellular location">
    <subcellularLocation>
        <location evidence="2">Cell membrane</location>
        <topology evidence="2">Multi-pass membrane protein</topology>
    </subcellularLocation>
</comment>
<dbReference type="GO" id="GO:0005886">
    <property type="term" value="C:plasma membrane"/>
    <property type="evidence" value="ECO:0007669"/>
    <property type="project" value="UniProtKB-SubCell"/>
</dbReference>
<feature type="transmembrane region" description="Helical" evidence="10">
    <location>
        <begin position="160"/>
        <end position="180"/>
    </location>
</feature>
<evidence type="ECO:0000256" key="2">
    <source>
        <dbReference type="ARBA" id="ARBA00004651"/>
    </source>
</evidence>
<feature type="transmembrane region" description="Helical" evidence="10">
    <location>
        <begin position="380"/>
        <end position="400"/>
    </location>
</feature>
<feature type="transmembrane region" description="Helical" evidence="10">
    <location>
        <begin position="412"/>
        <end position="431"/>
    </location>
</feature>
<comment type="function">
    <text evidence="1">Fluoride channel required for the rapid expulsion of cytoplasmic fluoride.</text>
</comment>
<feature type="region of interest" description="Disordered" evidence="9">
    <location>
        <begin position="1"/>
        <end position="107"/>
    </location>
</feature>
<proteinExistence type="inferred from homology"/>
<evidence type="ECO:0000256" key="10">
    <source>
        <dbReference type="SAM" id="Phobius"/>
    </source>
</evidence>
<dbReference type="GO" id="GO:1903425">
    <property type="term" value="F:fluoride transmembrane transporter activity"/>
    <property type="evidence" value="ECO:0007669"/>
    <property type="project" value="TreeGrafter"/>
</dbReference>
<dbReference type="PANTHER" id="PTHR28259">
    <property type="entry name" value="FLUORIDE EXPORT PROTEIN 1-RELATED"/>
    <property type="match status" value="1"/>
</dbReference>
<evidence type="ECO:0000256" key="4">
    <source>
        <dbReference type="ARBA" id="ARBA00022692"/>
    </source>
</evidence>
<dbReference type="InterPro" id="IPR003691">
    <property type="entry name" value="FluC"/>
</dbReference>
<evidence type="ECO:0000313" key="11">
    <source>
        <dbReference type="EMBL" id="KAF4462264.1"/>
    </source>
</evidence>
<evidence type="ECO:0000256" key="9">
    <source>
        <dbReference type="SAM" id="MobiDB-lite"/>
    </source>
</evidence>
<dbReference type="Pfam" id="PF02537">
    <property type="entry name" value="CRCB"/>
    <property type="match status" value="2"/>
</dbReference>
<evidence type="ECO:0000256" key="7">
    <source>
        <dbReference type="ARBA" id="ARBA00035120"/>
    </source>
</evidence>
<keyword evidence="6 10" id="KW-0472">Membrane</keyword>
<evidence type="ECO:0000256" key="8">
    <source>
        <dbReference type="ARBA" id="ARBA00035585"/>
    </source>
</evidence>